<gene>
    <name evidence="2" type="ordered locus">AM1_3111</name>
</gene>
<dbReference type="STRING" id="329726.AM1_3111"/>
<dbReference type="Gene3D" id="3.40.220.10">
    <property type="entry name" value="Leucine Aminopeptidase, subunit E, domain 1"/>
    <property type="match status" value="1"/>
</dbReference>
<organism evidence="2 3">
    <name type="scientific">Acaryochloris marina (strain MBIC 11017)</name>
    <dbReference type="NCBI Taxonomy" id="329726"/>
    <lineage>
        <taxon>Bacteria</taxon>
        <taxon>Bacillati</taxon>
        <taxon>Cyanobacteriota</taxon>
        <taxon>Cyanophyceae</taxon>
        <taxon>Acaryochloridales</taxon>
        <taxon>Acaryochloridaceae</taxon>
        <taxon>Acaryochloris</taxon>
    </lineage>
</organism>
<dbReference type="PROSITE" id="PS51154">
    <property type="entry name" value="MACRO"/>
    <property type="match status" value="1"/>
</dbReference>
<dbReference type="PANTHER" id="PTHR34413:SF2">
    <property type="entry name" value="PROPHAGE TAIL FIBER ASSEMBLY PROTEIN HOMOLOG TFAE-RELATED"/>
    <property type="match status" value="1"/>
</dbReference>
<dbReference type="EMBL" id="CP000828">
    <property type="protein sequence ID" value="ABW28107.1"/>
    <property type="molecule type" value="Genomic_DNA"/>
</dbReference>
<dbReference type="PANTHER" id="PTHR34413">
    <property type="entry name" value="PROPHAGE TAIL FIBER ASSEMBLY PROTEIN HOMOLOG TFAE-RELATED-RELATED"/>
    <property type="match status" value="1"/>
</dbReference>
<dbReference type="Pfam" id="PF01661">
    <property type="entry name" value="Macro"/>
    <property type="match status" value="1"/>
</dbReference>
<dbReference type="InterPro" id="IPR051220">
    <property type="entry name" value="TFA_Chaperone"/>
</dbReference>
<dbReference type="SMART" id="SM00506">
    <property type="entry name" value="A1pp"/>
    <property type="match status" value="1"/>
</dbReference>
<dbReference type="Proteomes" id="UP000000268">
    <property type="component" value="Chromosome"/>
</dbReference>
<feature type="domain" description="Macro" evidence="1">
    <location>
        <begin position="18"/>
        <end position="202"/>
    </location>
</feature>
<accession>B0CDN8</accession>
<dbReference type="HOGENOM" id="CLU_046550_6_2_3"/>
<dbReference type="InterPro" id="IPR043472">
    <property type="entry name" value="Macro_dom-like"/>
</dbReference>
<dbReference type="RefSeq" id="WP_012163535.1">
    <property type="nucleotide sequence ID" value="NC_009925.1"/>
</dbReference>
<keyword evidence="3" id="KW-1185">Reference proteome</keyword>
<name>B0CDN8_ACAM1</name>
<dbReference type="eggNOG" id="COG2110">
    <property type="taxonomic scope" value="Bacteria"/>
</dbReference>
<evidence type="ECO:0000259" key="1">
    <source>
        <dbReference type="PROSITE" id="PS51154"/>
    </source>
</evidence>
<proteinExistence type="predicted"/>
<dbReference type="InterPro" id="IPR002589">
    <property type="entry name" value="Macro_dom"/>
</dbReference>
<dbReference type="KEGG" id="amr:AM1_3111"/>
<dbReference type="AlphaFoldDB" id="B0CDN8"/>
<reference evidence="2 3" key="1">
    <citation type="journal article" date="2008" name="Proc. Natl. Acad. Sci. U.S.A.">
        <title>Niche adaptation and genome expansion in the chlorophyll d-producing cyanobacterium Acaryochloris marina.</title>
        <authorList>
            <person name="Swingley W.D."/>
            <person name="Chen M."/>
            <person name="Cheung P.C."/>
            <person name="Conrad A.L."/>
            <person name="Dejesa L.C."/>
            <person name="Hao J."/>
            <person name="Honchak B.M."/>
            <person name="Karbach L.E."/>
            <person name="Kurdoglu A."/>
            <person name="Lahiri S."/>
            <person name="Mastrian S.D."/>
            <person name="Miyashita H."/>
            <person name="Page L."/>
            <person name="Ramakrishna P."/>
            <person name="Satoh S."/>
            <person name="Sattley W.M."/>
            <person name="Shimada Y."/>
            <person name="Taylor H.L."/>
            <person name="Tomo T."/>
            <person name="Tsuchiya T."/>
            <person name="Wang Z.T."/>
            <person name="Raymond J."/>
            <person name="Mimuro M."/>
            <person name="Blankenship R.E."/>
            <person name="Touchman J.W."/>
        </authorList>
    </citation>
    <scope>NUCLEOTIDE SEQUENCE [LARGE SCALE GENOMIC DNA]</scope>
    <source>
        <strain evidence="3">MBIC 11017</strain>
    </source>
</reference>
<dbReference type="SUPFAM" id="SSF52949">
    <property type="entry name" value="Macro domain-like"/>
    <property type="match status" value="1"/>
</dbReference>
<sequence length="202" mass="22572">MQLTDLQLILVDPIPELCEQWQLKFEGQSQVDIINGRFEDLSQYDCMVSAGNSFGLMDGGVDGAITRYFGLDLMDRVQTCILQHFRGEQPVGTAFIIETHHPQHPFLAHTPTMRVPMPIATTDNVYQAMWAMLLAIWHHNQSHAQPIRSVACPGLGTATGQMPFERAAKQMALAYKNFWHPPEMISWPFAITRHNAIGAGGG</sequence>
<evidence type="ECO:0000313" key="3">
    <source>
        <dbReference type="Proteomes" id="UP000000268"/>
    </source>
</evidence>
<evidence type="ECO:0000313" key="2">
    <source>
        <dbReference type="EMBL" id="ABW28107.1"/>
    </source>
</evidence>
<protein>
    <submittedName>
        <fullName evidence="2">Appr-1-p processing enzyme family protein</fullName>
    </submittedName>
</protein>